<name>A0A8S5Q273_9CAUD</name>
<accession>A0A8S5Q273</accession>
<proteinExistence type="predicted"/>
<organism evidence="1">
    <name type="scientific">Siphoviridae sp. ctOCb13</name>
    <dbReference type="NCBI Taxonomy" id="2825477"/>
    <lineage>
        <taxon>Viruses</taxon>
        <taxon>Duplodnaviria</taxon>
        <taxon>Heunggongvirae</taxon>
        <taxon>Uroviricota</taxon>
        <taxon>Caudoviricetes</taxon>
    </lineage>
</organism>
<dbReference type="EMBL" id="BK015555">
    <property type="protein sequence ID" value="DAE12636.1"/>
    <property type="molecule type" value="Genomic_DNA"/>
</dbReference>
<protein>
    <submittedName>
        <fullName evidence="1">Uncharacterized protein</fullName>
    </submittedName>
</protein>
<evidence type="ECO:0000313" key="1">
    <source>
        <dbReference type="EMBL" id="DAE12636.1"/>
    </source>
</evidence>
<reference evidence="1" key="1">
    <citation type="journal article" date="2021" name="Proc. Natl. Acad. Sci. U.S.A.">
        <title>A Catalog of Tens of Thousands of Viruses from Human Metagenomes Reveals Hidden Associations with Chronic Diseases.</title>
        <authorList>
            <person name="Tisza M.J."/>
            <person name="Buck C.B."/>
        </authorList>
    </citation>
    <scope>NUCLEOTIDE SEQUENCE</scope>
    <source>
        <strain evidence="1">CtOCb13</strain>
    </source>
</reference>
<sequence>MIESNFAASRFGRRKTTLRLPGTKKQERRIRERRRHKTTEAMRILLLVLCILSMVLRVDAKKTDYFRSMVEVGENDKVSRINDDFYYVEHRGAEVMGTRADEGDTYTVTINVETQEPSQFVRTMALFPSGTEGKSYSADRSGKSTFTVVVPPGEYDVLSITFDDLNKEAIVIGRDNMMVDSDMTLDMSLEEATSNVYFGIMGPFGEELIRERDGVPGNCEGGTFLTFMHVPDPNPYAEDFTGGEKDYTLYVRIDPALTTIKVGVEHMRFNENGYFYAAYAIDPTKDEAMTTVEGWQGVEAEFAPNRLSEEWYTYCTEYTDRMALWTNTFARYSCGNVLGTGIGKGWAGTPNKIYLWTDSVNDYFKMLPQAVSVAYGQDSAIESMSMECTANGLYYTGVNDGAKCSYLWDEAATTRLAIGNPRLKFAPDGLVLGNSAPNAMFSFSSAPEMFVPDFVFSFMGRYGEKRNADACDLYSSFSSFLSEEEIEDYFSVPTLELQAYANDELIVESLRHYNRYEWEDQSLNVDWSKCVGAKMKVILADNNILVDDMKGLNHTELNYDRGNADDMFPPQLMTIQFRDWNDVIRDRFEDAKDGVMEFYVGDFDFNTIDRSKNVASLRGKPEVKLEYAPFGTDDFEELEAVEAPELFFMPGYGYCMRAPLEGVNRASDNKWYAIRVTLTDEAGNSNVQTITPAFRVENPSSGVAGTMQADADFYEVYSVDGYRVSRFADKGDLQNLKPGLYIVWHGSSSERHLVK</sequence>